<keyword evidence="1" id="KW-0175">Coiled coil</keyword>
<dbReference type="RefSeq" id="WP_406697906.1">
    <property type="nucleotide sequence ID" value="NZ_CP155447.1"/>
</dbReference>
<gene>
    <name evidence="3" type="ORF">V5E97_03545</name>
</gene>
<protein>
    <submittedName>
        <fullName evidence="3">Uncharacterized protein</fullName>
    </submittedName>
</protein>
<feature type="coiled-coil region" evidence="1">
    <location>
        <begin position="286"/>
        <end position="313"/>
    </location>
</feature>
<accession>A0AAU7CIP3</accession>
<reference evidence="3" key="1">
    <citation type="submission" date="2024-05" db="EMBL/GenBank/DDBJ databases">
        <title>Planctomycetes of the genus Singulisphaera possess chitinolytic capabilities.</title>
        <authorList>
            <person name="Ivanova A."/>
        </authorList>
    </citation>
    <scope>NUCLEOTIDE SEQUENCE</scope>
    <source>
        <strain evidence="3">Ch08T</strain>
    </source>
</reference>
<evidence type="ECO:0000313" key="3">
    <source>
        <dbReference type="EMBL" id="XBH05106.1"/>
    </source>
</evidence>
<proteinExistence type="predicted"/>
<sequence length="342" mass="37076">MTILIAIGLSLATAAAETETADRPAVLIVVGAPGSSEYEARFRQWAGQWQGAAKKASAESIPIGLDHDQAQDTSQGKDTGTDATPTDHDRLQAILAEKAKAGPRQAPLWIVLIGHGTSDGREAKFNLRGPDVTDLELFEWLKPLQRPIAIINCASASGPFLNRLSGPDRVIVTATRSGNEQNYARFGQHLAEAIANPSADLDKDGQVSLLEAYLTASGRVEESYRAQSQLATEHALIDDNGDKLGTPADWFRGVRATRRAKDGAPLDGIRANQFVLIPSARERDLSAEIRQKRDQLELSIAALRDEKAKLAADDYYARLEPLMVELAKLYRAMPAAIPDPTH</sequence>
<evidence type="ECO:0000256" key="1">
    <source>
        <dbReference type="SAM" id="Coils"/>
    </source>
</evidence>
<organism evidence="3">
    <name type="scientific">Singulisphaera sp. Ch08</name>
    <dbReference type="NCBI Taxonomy" id="3120278"/>
    <lineage>
        <taxon>Bacteria</taxon>
        <taxon>Pseudomonadati</taxon>
        <taxon>Planctomycetota</taxon>
        <taxon>Planctomycetia</taxon>
        <taxon>Isosphaerales</taxon>
        <taxon>Isosphaeraceae</taxon>
        <taxon>Singulisphaera</taxon>
    </lineage>
</organism>
<evidence type="ECO:0000256" key="2">
    <source>
        <dbReference type="SAM" id="MobiDB-lite"/>
    </source>
</evidence>
<dbReference type="EMBL" id="CP155447">
    <property type="protein sequence ID" value="XBH05106.1"/>
    <property type="molecule type" value="Genomic_DNA"/>
</dbReference>
<dbReference type="AlphaFoldDB" id="A0AAU7CIP3"/>
<feature type="compositionally biased region" description="Polar residues" evidence="2">
    <location>
        <begin position="71"/>
        <end position="84"/>
    </location>
</feature>
<name>A0AAU7CIP3_9BACT</name>
<feature type="region of interest" description="Disordered" evidence="2">
    <location>
        <begin position="67"/>
        <end position="86"/>
    </location>
</feature>